<feature type="compositionally biased region" description="Basic and acidic residues" evidence="1">
    <location>
        <begin position="159"/>
        <end position="168"/>
    </location>
</feature>
<feature type="compositionally biased region" description="Polar residues" evidence="1">
    <location>
        <begin position="495"/>
        <end position="505"/>
    </location>
</feature>
<feature type="compositionally biased region" description="Acidic residues" evidence="1">
    <location>
        <begin position="508"/>
        <end position="525"/>
    </location>
</feature>
<evidence type="ECO:0000256" key="1">
    <source>
        <dbReference type="SAM" id="MobiDB-lite"/>
    </source>
</evidence>
<feature type="compositionally biased region" description="Polar residues" evidence="1">
    <location>
        <begin position="216"/>
        <end position="228"/>
    </location>
</feature>
<dbReference type="OrthoDB" id="49088at2759"/>
<dbReference type="EMBL" id="CAICTM010001093">
    <property type="protein sequence ID" value="CAB9520347.1"/>
    <property type="molecule type" value="Genomic_DNA"/>
</dbReference>
<feature type="compositionally biased region" description="Low complexity" evidence="1">
    <location>
        <begin position="229"/>
        <end position="274"/>
    </location>
</feature>
<feature type="compositionally biased region" description="Polar residues" evidence="1">
    <location>
        <begin position="127"/>
        <end position="142"/>
    </location>
</feature>
<protein>
    <submittedName>
        <fullName evidence="2">Uncharacterized protein</fullName>
    </submittedName>
</protein>
<accession>A0A9N8HPJ0</accession>
<dbReference type="Proteomes" id="UP001153069">
    <property type="component" value="Unassembled WGS sequence"/>
</dbReference>
<evidence type="ECO:0000313" key="3">
    <source>
        <dbReference type="Proteomes" id="UP001153069"/>
    </source>
</evidence>
<sequence length="905" mass="97943">MRTAGPATPEVGPGLAMGSHGKRRRRIKKKSFVRGLDQGSQNKNNNHSDNDDDIFDFMDDGPPVAKTKVNVVSTVKKAEKKDAVKANKRAELLAILEDSSDDEDIEEPSGIRRPILQKASVLKPQRAPTQPQSNKQRPNSASKGRGVERRLSFSADTKGPAESKRKLQNENNTPALACTTDTSSAKRPLIPALQRPALKKSIAAKGEARKAARKGFTQTSKRTPRQQGNKSSSSNNNTKTTSTTKQPGNTAAASGSGKSNAVSSSTGSGKSNVAATSTGSGKSNAAATGSGKSNSAVSQPTKSLVRPRTNRFVIAFDSRFLDTLEGRQTAMELIEENHNFLDSLASKGASPYLLASSDPTATAAQILEQDDCIEPAWITPSNKNNVRVPKQLLASNSWEHFGQIVDAIIEQDSKAATASGASMKNRQALLDVMIVTNDVSLFCDVSEGGHKRALSRFCDRAEIFFREGAIRTIRIVVANTGRIAIALPKEKIGSSPKSEAEQNAISFDVDDVDDVDGDDDQDNDELGSQQQEPQQLTDLEQRAAEYQARRTHELSMAGCIRAMESLLNKRSEIDYEKLKVGSNNKKPVLPVDIAVSTIDATTSTRLAFKTLQRSCLRDIVDSTMAITLSNSASSAPKTRIHLALPETIDGMQSSVALEVTHKLIPFPLDRPSVTGGFFHDLQELCSSELSLVQLIPLALVDASLLFGVPMHVRAGTEDDIDRYHEVCELVKNLFSYMQKRQVAMLLRSSGPPESNAPGIFHNPQRGQLFLLAAEEPVGSNAKPSTGSLFRYASADELLLETQKPLDTSLVLPDEVRAQYESYVENALDMLDCCAVNPLYLEASRSPPLRKKRRVSIEEPPAEKTTLSVAEADKIWNDSTGVGALKSPSDDDDEKKNAANVSPAST</sequence>
<feature type="region of interest" description="Disordered" evidence="1">
    <location>
        <begin position="94"/>
        <end position="304"/>
    </location>
</feature>
<feature type="compositionally biased region" description="Acidic residues" evidence="1">
    <location>
        <begin position="50"/>
        <end position="59"/>
    </location>
</feature>
<proteinExistence type="predicted"/>
<feature type="compositionally biased region" description="Basic residues" evidence="1">
    <location>
        <begin position="20"/>
        <end position="32"/>
    </location>
</feature>
<comment type="caution">
    <text evidence="2">The sequence shown here is derived from an EMBL/GenBank/DDBJ whole genome shotgun (WGS) entry which is preliminary data.</text>
</comment>
<feature type="region of interest" description="Disordered" evidence="1">
    <location>
        <begin position="847"/>
        <end position="905"/>
    </location>
</feature>
<evidence type="ECO:0000313" key="2">
    <source>
        <dbReference type="EMBL" id="CAB9520347.1"/>
    </source>
</evidence>
<feature type="compositionally biased region" description="Acidic residues" evidence="1">
    <location>
        <begin position="98"/>
        <end position="107"/>
    </location>
</feature>
<feature type="compositionally biased region" description="Polar residues" evidence="1">
    <location>
        <begin position="275"/>
        <end position="302"/>
    </location>
</feature>
<feature type="compositionally biased region" description="Polar residues" evidence="1">
    <location>
        <begin position="526"/>
        <end position="535"/>
    </location>
</feature>
<gene>
    <name evidence="2" type="ORF">SEMRO_1095_G240650.1</name>
</gene>
<feature type="compositionally biased region" description="Polar residues" evidence="1">
    <location>
        <begin position="169"/>
        <end position="185"/>
    </location>
</feature>
<organism evidence="2 3">
    <name type="scientific">Seminavis robusta</name>
    <dbReference type="NCBI Taxonomy" id="568900"/>
    <lineage>
        <taxon>Eukaryota</taxon>
        <taxon>Sar</taxon>
        <taxon>Stramenopiles</taxon>
        <taxon>Ochrophyta</taxon>
        <taxon>Bacillariophyta</taxon>
        <taxon>Bacillariophyceae</taxon>
        <taxon>Bacillariophycidae</taxon>
        <taxon>Naviculales</taxon>
        <taxon>Naviculaceae</taxon>
        <taxon>Seminavis</taxon>
    </lineage>
</organism>
<feature type="region of interest" description="Disordered" evidence="1">
    <location>
        <begin position="1"/>
        <end position="65"/>
    </location>
</feature>
<feature type="region of interest" description="Disordered" evidence="1">
    <location>
        <begin position="492"/>
        <end position="535"/>
    </location>
</feature>
<dbReference type="AlphaFoldDB" id="A0A9N8HPJ0"/>
<reference evidence="2" key="1">
    <citation type="submission" date="2020-06" db="EMBL/GenBank/DDBJ databases">
        <authorList>
            <consortium name="Plant Systems Biology data submission"/>
        </authorList>
    </citation>
    <scope>NUCLEOTIDE SEQUENCE</scope>
    <source>
        <strain evidence="2">D6</strain>
    </source>
</reference>
<keyword evidence="3" id="KW-1185">Reference proteome</keyword>
<name>A0A9N8HPJ0_9STRA</name>